<keyword evidence="3" id="KW-1185">Reference proteome</keyword>
<dbReference type="AlphaFoldDB" id="A0AAV7FB91"/>
<evidence type="ECO:0000313" key="3">
    <source>
        <dbReference type="Proteomes" id="UP000825729"/>
    </source>
</evidence>
<accession>A0AAV7FB91</accession>
<reference evidence="2 3" key="1">
    <citation type="submission" date="2021-07" db="EMBL/GenBank/DDBJ databases">
        <title>The Aristolochia fimbriata genome: insights into angiosperm evolution, floral development and chemical biosynthesis.</title>
        <authorList>
            <person name="Jiao Y."/>
        </authorList>
    </citation>
    <scope>NUCLEOTIDE SEQUENCE [LARGE SCALE GENOMIC DNA]</scope>
    <source>
        <strain evidence="2">IBCAS-2021</strain>
        <tissue evidence="2">Leaf</tissue>
    </source>
</reference>
<gene>
    <name evidence="2" type="ORF">H6P81_002554</name>
</gene>
<name>A0AAV7FB91_ARIFI</name>
<dbReference type="PANTHER" id="PTHR11439">
    <property type="entry name" value="GAG-POL-RELATED RETROTRANSPOSON"/>
    <property type="match status" value="1"/>
</dbReference>
<evidence type="ECO:0000256" key="1">
    <source>
        <dbReference type="SAM" id="MobiDB-lite"/>
    </source>
</evidence>
<dbReference type="EMBL" id="JAINDJ010000002">
    <property type="protein sequence ID" value="KAG9458046.1"/>
    <property type="molecule type" value="Genomic_DNA"/>
</dbReference>
<dbReference type="CDD" id="cd09272">
    <property type="entry name" value="RNase_HI_RT_Ty1"/>
    <property type="match status" value="1"/>
</dbReference>
<proteinExistence type="predicted"/>
<evidence type="ECO:0000313" key="2">
    <source>
        <dbReference type="EMBL" id="KAG9458046.1"/>
    </source>
</evidence>
<dbReference type="PANTHER" id="PTHR11439:SF461">
    <property type="entry name" value="OS10G0432200 PROTEIN"/>
    <property type="match status" value="1"/>
</dbReference>
<sequence>MITKAFAGLGQGTSASALSAHSDISLSSSFGVNPSQGLSSEVPLSPEPSPDPRPVPALDVPFASSSAPQVDVDAPSRKGIATLIKSQTRDLVSLPLGKSVIGCLSDHKTCDTPLDLNVKFWASNGELLVDPTLFRKLGLFLSSTSQLTLLAFSNAYWAGDVTDRQSTTGNSIFSGHTLISWRSKKQSIVSCSSTEAEYHALADIAFELVWFRWLLQDMSVHLDSSTPLPSDNN</sequence>
<dbReference type="Proteomes" id="UP000825729">
    <property type="component" value="Unassembled WGS sequence"/>
</dbReference>
<feature type="region of interest" description="Disordered" evidence="1">
    <location>
        <begin position="32"/>
        <end position="60"/>
    </location>
</feature>
<comment type="caution">
    <text evidence="2">The sequence shown here is derived from an EMBL/GenBank/DDBJ whole genome shotgun (WGS) entry which is preliminary data.</text>
</comment>
<protein>
    <submittedName>
        <fullName evidence="2">Uncharacterized protein</fullName>
    </submittedName>
</protein>
<organism evidence="2 3">
    <name type="scientific">Aristolochia fimbriata</name>
    <name type="common">White veined hardy Dutchman's pipe vine</name>
    <dbReference type="NCBI Taxonomy" id="158543"/>
    <lineage>
        <taxon>Eukaryota</taxon>
        <taxon>Viridiplantae</taxon>
        <taxon>Streptophyta</taxon>
        <taxon>Embryophyta</taxon>
        <taxon>Tracheophyta</taxon>
        <taxon>Spermatophyta</taxon>
        <taxon>Magnoliopsida</taxon>
        <taxon>Magnoliidae</taxon>
        <taxon>Piperales</taxon>
        <taxon>Aristolochiaceae</taxon>
        <taxon>Aristolochia</taxon>
    </lineage>
</organism>
<feature type="compositionally biased region" description="Pro residues" evidence="1">
    <location>
        <begin position="45"/>
        <end position="55"/>
    </location>
</feature>